<proteinExistence type="predicted"/>
<name>A0A562IJD8_MICOL</name>
<dbReference type="RefSeq" id="WP_344751093.1">
    <property type="nucleotide sequence ID" value="NZ_BAAATQ010000317.1"/>
</dbReference>
<evidence type="ECO:0000313" key="1">
    <source>
        <dbReference type="EMBL" id="TWH71127.1"/>
    </source>
</evidence>
<gene>
    <name evidence="1" type="ORF">JD77_06152</name>
</gene>
<dbReference type="EMBL" id="VLKE01000001">
    <property type="protein sequence ID" value="TWH71127.1"/>
    <property type="molecule type" value="Genomic_DNA"/>
</dbReference>
<accession>A0A562IJD8</accession>
<keyword evidence="2" id="KW-1185">Reference proteome</keyword>
<protein>
    <submittedName>
        <fullName evidence="1">Uncharacterized protein</fullName>
    </submittedName>
</protein>
<reference evidence="1 2" key="1">
    <citation type="submission" date="2019-07" db="EMBL/GenBank/DDBJ databases">
        <title>R&amp;d 2014.</title>
        <authorList>
            <person name="Klenk H.-P."/>
        </authorList>
    </citation>
    <scope>NUCLEOTIDE SEQUENCE [LARGE SCALE GENOMIC DNA]</scope>
    <source>
        <strain evidence="1 2">DSM 43868</strain>
    </source>
</reference>
<dbReference type="AlphaFoldDB" id="A0A562IJD8"/>
<evidence type="ECO:0000313" key="2">
    <source>
        <dbReference type="Proteomes" id="UP000319825"/>
    </source>
</evidence>
<comment type="caution">
    <text evidence="1">The sequence shown here is derived from an EMBL/GenBank/DDBJ whole genome shotgun (WGS) entry which is preliminary data.</text>
</comment>
<organism evidence="1 2">
    <name type="scientific">Micromonospora olivasterospora</name>
    <dbReference type="NCBI Taxonomy" id="1880"/>
    <lineage>
        <taxon>Bacteria</taxon>
        <taxon>Bacillati</taxon>
        <taxon>Actinomycetota</taxon>
        <taxon>Actinomycetes</taxon>
        <taxon>Micromonosporales</taxon>
        <taxon>Micromonosporaceae</taxon>
        <taxon>Micromonospora</taxon>
    </lineage>
</organism>
<sequence length="184" mass="20524">MAAAAVSPRRDGEGYDDGWRETAELLDRALLMVRDAGANTSDTARDGLLGQLFPDPGPFRWDTARRRAPEWWLRRLAAVRVRVTQQPSRTQAGIQRLSLRLGSLLVGRVDYQVCERCRRGYLRKISVDGAYKGYGIGTRGLLRLYRRHPGYDWRTSTQYATAGTFWAGSLRSGVAAGHGGDQVV</sequence>
<dbReference type="Proteomes" id="UP000319825">
    <property type="component" value="Unassembled WGS sequence"/>
</dbReference>